<dbReference type="RefSeq" id="WP_367966157.1">
    <property type="nucleotide sequence ID" value="NZ_JBAKFI010000003.1"/>
</dbReference>
<name>A0ABV3S6D5_9GAMM</name>
<organism evidence="1 2">
    <name type="scientific">Spiribacter onubensis</name>
    <dbReference type="NCBI Taxonomy" id="3122420"/>
    <lineage>
        <taxon>Bacteria</taxon>
        <taxon>Pseudomonadati</taxon>
        <taxon>Pseudomonadota</taxon>
        <taxon>Gammaproteobacteria</taxon>
        <taxon>Chromatiales</taxon>
        <taxon>Ectothiorhodospiraceae</taxon>
        <taxon>Spiribacter</taxon>
    </lineage>
</organism>
<keyword evidence="2" id="KW-1185">Reference proteome</keyword>
<sequence>MERQINLAEMSREALDALRAQVDSELEARAFEEQLRQELQSHLKKQAWIDSHHAAQRRRR</sequence>
<gene>
    <name evidence="1" type="ORF">V6X64_01530</name>
</gene>
<accession>A0ABV3S6D5</accession>
<evidence type="ECO:0000313" key="2">
    <source>
        <dbReference type="Proteomes" id="UP001556653"/>
    </source>
</evidence>
<protein>
    <submittedName>
        <fullName evidence="1">Uncharacterized protein</fullName>
    </submittedName>
</protein>
<dbReference type="Proteomes" id="UP001556653">
    <property type="component" value="Unassembled WGS sequence"/>
</dbReference>
<comment type="caution">
    <text evidence="1">The sequence shown here is derived from an EMBL/GenBank/DDBJ whole genome shotgun (WGS) entry which is preliminary data.</text>
</comment>
<proteinExistence type="predicted"/>
<dbReference type="EMBL" id="JBAKFJ010000001">
    <property type="protein sequence ID" value="MEX0385676.1"/>
    <property type="molecule type" value="Genomic_DNA"/>
</dbReference>
<reference evidence="1 2" key="1">
    <citation type="submission" date="2024-02" db="EMBL/GenBank/DDBJ databases">
        <title>New especies of Spiribacter isolated from saline water.</title>
        <authorList>
            <person name="Leon M.J."/>
            <person name="De La Haba R."/>
            <person name="Sanchez-Porro C."/>
            <person name="Ventosa A."/>
        </authorList>
    </citation>
    <scope>NUCLEOTIDE SEQUENCE [LARGE SCALE GENOMIC DNA]</scope>
    <source>
        <strain evidence="2">ag22IC4-227</strain>
    </source>
</reference>
<evidence type="ECO:0000313" key="1">
    <source>
        <dbReference type="EMBL" id="MEX0385676.1"/>
    </source>
</evidence>